<comment type="caution">
    <text evidence="3">The sequence shown here is derived from an EMBL/GenBank/DDBJ whole genome shotgun (WGS) entry which is preliminary data.</text>
</comment>
<gene>
    <name evidence="3" type="ORF">BaRGS_00019199</name>
</gene>
<dbReference type="AlphaFoldDB" id="A0ABD0KS29"/>
<keyword evidence="2" id="KW-0472">Membrane</keyword>
<reference evidence="3 4" key="1">
    <citation type="journal article" date="2023" name="Sci. Data">
        <title>Genome assembly of the Korean intertidal mud-creeper Batillaria attramentaria.</title>
        <authorList>
            <person name="Patra A.K."/>
            <person name="Ho P.T."/>
            <person name="Jun S."/>
            <person name="Lee S.J."/>
            <person name="Kim Y."/>
            <person name="Won Y.J."/>
        </authorList>
    </citation>
    <scope>NUCLEOTIDE SEQUENCE [LARGE SCALE GENOMIC DNA]</scope>
    <source>
        <strain evidence="3">Wonlab-2016</strain>
    </source>
</reference>
<feature type="region of interest" description="Disordered" evidence="1">
    <location>
        <begin position="305"/>
        <end position="335"/>
    </location>
</feature>
<dbReference type="EMBL" id="JACVVK020000136">
    <property type="protein sequence ID" value="KAK7489565.1"/>
    <property type="molecule type" value="Genomic_DNA"/>
</dbReference>
<keyword evidence="2" id="KW-1133">Transmembrane helix</keyword>
<evidence type="ECO:0000313" key="3">
    <source>
        <dbReference type="EMBL" id="KAK7489565.1"/>
    </source>
</evidence>
<evidence type="ECO:0000256" key="2">
    <source>
        <dbReference type="SAM" id="Phobius"/>
    </source>
</evidence>
<accession>A0ABD0KS29</accession>
<feature type="region of interest" description="Disordered" evidence="1">
    <location>
        <begin position="230"/>
        <end position="250"/>
    </location>
</feature>
<protein>
    <submittedName>
        <fullName evidence="3">Uncharacterized protein</fullName>
    </submittedName>
</protein>
<feature type="compositionally biased region" description="Basic and acidic residues" evidence="1">
    <location>
        <begin position="241"/>
        <end position="250"/>
    </location>
</feature>
<keyword evidence="2" id="KW-0812">Transmembrane</keyword>
<sequence length="366" mass="39662">MNGNVINADVDTYAANLQTVYATPFPDGPLDPSRLSIASDLLLGQKTNIASLDQIKNNLATVFADFSAIVADIQTTANQTMEDLLALEPALHAMAANAISRGVDQYISEFFYLLNTASNQTWDWVGEAGACRQLRDAYDSAVSSFCDNYADYQNASWLLLGHTCLFLLGWTTLSFIVYKGMPQHVDTETGEDDFEGVVGVRHSPKVRAVFIERKGSGVTSPVPSIAITSAETTEESLTDSSDGRHSEHGQHITKMTVTKEIRIRIVSCRRSARTARVVIVDVDDMSAACRKRSDSKSSGVHVEVPRRSSHSRVVPVMPAGGAASPEVTPDMWSAEPRPSSAASFVASGRSVTAKTPNVIRVETLDY</sequence>
<name>A0ABD0KS29_9CAEN</name>
<keyword evidence="4" id="KW-1185">Reference proteome</keyword>
<feature type="transmembrane region" description="Helical" evidence="2">
    <location>
        <begin position="157"/>
        <end position="178"/>
    </location>
</feature>
<proteinExistence type="predicted"/>
<dbReference type="Proteomes" id="UP001519460">
    <property type="component" value="Unassembled WGS sequence"/>
</dbReference>
<organism evidence="3 4">
    <name type="scientific">Batillaria attramentaria</name>
    <dbReference type="NCBI Taxonomy" id="370345"/>
    <lineage>
        <taxon>Eukaryota</taxon>
        <taxon>Metazoa</taxon>
        <taxon>Spiralia</taxon>
        <taxon>Lophotrochozoa</taxon>
        <taxon>Mollusca</taxon>
        <taxon>Gastropoda</taxon>
        <taxon>Caenogastropoda</taxon>
        <taxon>Sorbeoconcha</taxon>
        <taxon>Cerithioidea</taxon>
        <taxon>Batillariidae</taxon>
        <taxon>Batillaria</taxon>
    </lineage>
</organism>
<evidence type="ECO:0000256" key="1">
    <source>
        <dbReference type="SAM" id="MobiDB-lite"/>
    </source>
</evidence>
<evidence type="ECO:0000313" key="4">
    <source>
        <dbReference type="Proteomes" id="UP001519460"/>
    </source>
</evidence>